<organism evidence="3 4">
    <name type="scientific">Ktedonobacter racemifer DSM 44963</name>
    <dbReference type="NCBI Taxonomy" id="485913"/>
    <lineage>
        <taxon>Bacteria</taxon>
        <taxon>Bacillati</taxon>
        <taxon>Chloroflexota</taxon>
        <taxon>Ktedonobacteria</taxon>
        <taxon>Ktedonobacterales</taxon>
        <taxon>Ktedonobacteraceae</taxon>
        <taxon>Ktedonobacter</taxon>
    </lineage>
</organism>
<dbReference type="Gene3D" id="1.25.40.10">
    <property type="entry name" value="Tetratricopeptide repeat domain"/>
    <property type="match status" value="2"/>
</dbReference>
<dbReference type="AlphaFoldDB" id="D6TGR7"/>
<dbReference type="Proteomes" id="UP000004508">
    <property type="component" value="Unassembled WGS sequence"/>
</dbReference>
<proteinExistence type="predicted"/>
<keyword evidence="2" id="KW-0802">TPR repeat</keyword>
<dbReference type="InterPro" id="IPR050498">
    <property type="entry name" value="Ycf3"/>
</dbReference>
<dbReference type="STRING" id="485913.Krac_10348"/>
<dbReference type="SMART" id="SM00028">
    <property type="entry name" value="TPR"/>
    <property type="match status" value="3"/>
</dbReference>
<dbReference type="SUPFAM" id="SSF48452">
    <property type="entry name" value="TPR-like"/>
    <property type="match status" value="2"/>
</dbReference>
<reference evidence="3 4" key="1">
    <citation type="journal article" date="2011" name="Stand. Genomic Sci.">
        <title>Non-contiguous finished genome sequence and contextual data of the filamentous soil bacterium Ktedonobacter racemifer type strain (SOSP1-21).</title>
        <authorList>
            <person name="Chang Y.J."/>
            <person name="Land M."/>
            <person name="Hauser L."/>
            <person name="Chertkov O."/>
            <person name="Del Rio T.G."/>
            <person name="Nolan M."/>
            <person name="Copeland A."/>
            <person name="Tice H."/>
            <person name="Cheng J.F."/>
            <person name="Lucas S."/>
            <person name="Han C."/>
            <person name="Goodwin L."/>
            <person name="Pitluck S."/>
            <person name="Ivanova N."/>
            <person name="Ovchinikova G."/>
            <person name="Pati A."/>
            <person name="Chen A."/>
            <person name="Palaniappan K."/>
            <person name="Mavromatis K."/>
            <person name="Liolios K."/>
            <person name="Brettin T."/>
            <person name="Fiebig A."/>
            <person name="Rohde M."/>
            <person name="Abt B."/>
            <person name="Goker M."/>
            <person name="Detter J.C."/>
            <person name="Woyke T."/>
            <person name="Bristow J."/>
            <person name="Eisen J.A."/>
            <person name="Markowitz V."/>
            <person name="Hugenholtz P."/>
            <person name="Kyrpides N.C."/>
            <person name="Klenk H.P."/>
            <person name="Lapidus A."/>
        </authorList>
    </citation>
    <scope>NUCLEOTIDE SEQUENCE [LARGE SCALE GENOMIC DNA]</scope>
    <source>
        <strain evidence="4">DSM 44963</strain>
    </source>
</reference>
<keyword evidence="4" id="KW-1185">Reference proteome</keyword>
<dbReference type="InParanoid" id="D6TGR7"/>
<evidence type="ECO:0000313" key="4">
    <source>
        <dbReference type="Proteomes" id="UP000004508"/>
    </source>
</evidence>
<evidence type="ECO:0000256" key="1">
    <source>
        <dbReference type="ARBA" id="ARBA00022737"/>
    </source>
</evidence>
<sequence>MSTISAPTLASEIGYALHQILMLNPTHPLIEVCSRVSDDGTVERSRLAKHVSFWSSQLRRPQANSRVLFFQHNNTQRLLLQRGTAYALLGAPEQARQDLHALLQHVSSNGGTTRRLEGLACLVLAVLATAQERYPDALPLWKQARAWLQPQEYDPLAWTWYDAKVLIQLKHLHKAHKVLTDILTPVSPDPRLPRQQERAEAYAELYAQRGGVCSLLHSHQDAIEDLNAAIRLHPTCARFFHIRGLLHAKQQHWQAAYQDLWHALHEMPEDQALADCFLIVMQRLGTQLAVPTTSTPRTKGRATHA</sequence>
<name>D6TGR7_KTERA</name>
<dbReference type="InterPro" id="IPR019734">
    <property type="entry name" value="TPR_rpt"/>
</dbReference>
<dbReference type="PANTHER" id="PTHR44858">
    <property type="entry name" value="TETRATRICOPEPTIDE REPEAT PROTEIN 6"/>
    <property type="match status" value="1"/>
</dbReference>
<dbReference type="OrthoDB" id="539091at2"/>
<keyword evidence="1" id="KW-0677">Repeat</keyword>
<evidence type="ECO:0000313" key="3">
    <source>
        <dbReference type="EMBL" id="EFH88846.1"/>
    </source>
</evidence>
<accession>D6TGR7</accession>
<dbReference type="PANTHER" id="PTHR44858:SF1">
    <property type="entry name" value="UDP-N-ACETYLGLUCOSAMINE--PEPTIDE N-ACETYLGLUCOSAMINYLTRANSFERASE SPINDLY-RELATED"/>
    <property type="match status" value="1"/>
</dbReference>
<comment type="caution">
    <text evidence="3">The sequence shown here is derived from an EMBL/GenBank/DDBJ whole genome shotgun (WGS) entry which is preliminary data.</text>
</comment>
<evidence type="ECO:0000256" key="2">
    <source>
        <dbReference type="ARBA" id="ARBA00022803"/>
    </source>
</evidence>
<dbReference type="RefSeq" id="WP_007905026.1">
    <property type="nucleotide sequence ID" value="NZ_ADVG01000001.1"/>
</dbReference>
<dbReference type="InterPro" id="IPR011990">
    <property type="entry name" value="TPR-like_helical_dom_sf"/>
</dbReference>
<protein>
    <submittedName>
        <fullName evidence="3">TPR repeat-containing protein</fullName>
    </submittedName>
</protein>
<dbReference type="EMBL" id="ADVG01000001">
    <property type="protein sequence ID" value="EFH88846.1"/>
    <property type="molecule type" value="Genomic_DNA"/>
</dbReference>
<gene>
    <name evidence="3" type="ORF">Krac_10348</name>
</gene>